<dbReference type="OrthoDB" id="7510573at2"/>
<dbReference type="InterPro" id="IPR051675">
    <property type="entry name" value="Endo/Exo/Phosphatase_dom_1"/>
</dbReference>
<name>A0A443Z5L5_9GAMM</name>
<feature type="chain" id="PRO_5019468024" evidence="1">
    <location>
        <begin position="24"/>
        <end position="101"/>
    </location>
</feature>
<reference evidence="2 3" key="1">
    <citation type="submission" date="2018-12" db="EMBL/GenBank/DDBJ databases">
        <authorList>
            <person name="Li A."/>
            <person name="Zhang M."/>
            <person name="Zhu H."/>
        </authorList>
    </citation>
    <scope>NUCLEOTIDE SEQUENCE [LARGE SCALE GENOMIC DNA]</scope>
    <source>
        <strain evidence="2 3">R04H25</strain>
    </source>
</reference>
<dbReference type="InterPro" id="IPR010994">
    <property type="entry name" value="RuvA_2-like"/>
</dbReference>
<keyword evidence="1" id="KW-0732">Signal</keyword>
<evidence type="ECO:0000313" key="3">
    <source>
        <dbReference type="Proteomes" id="UP000288789"/>
    </source>
</evidence>
<evidence type="ECO:0000256" key="1">
    <source>
        <dbReference type="SAM" id="SignalP"/>
    </source>
</evidence>
<dbReference type="GO" id="GO:0015627">
    <property type="term" value="C:type II protein secretion system complex"/>
    <property type="evidence" value="ECO:0007669"/>
    <property type="project" value="TreeGrafter"/>
</dbReference>
<comment type="caution">
    <text evidence="2">The sequence shown here is derived from an EMBL/GenBank/DDBJ whole genome shotgun (WGS) entry which is preliminary data.</text>
</comment>
<dbReference type="InterPro" id="IPR004509">
    <property type="entry name" value="Competence_ComEA_HhH"/>
</dbReference>
<keyword evidence="3" id="KW-1185">Reference proteome</keyword>
<evidence type="ECO:0000313" key="2">
    <source>
        <dbReference type="EMBL" id="RWU12090.1"/>
    </source>
</evidence>
<dbReference type="AlphaFoldDB" id="A0A443Z5L5"/>
<gene>
    <name evidence="2" type="ORF">EGC76_02545</name>
</gene>
<protein>
    <submittedName>
        <fullName evidence="2">Helix-hairpin-helix domain-containing protein</fullName>
    </submittedName>
</protein>
<dbReference type="Gene3D" id="1.10.150.280">
    <property type="entry name" value="AF1531-like domain"/>
    <property type="match status" value="1"/>
</dbReference>
<accession>A0A443Z5L5</accession>
<dbReference type="PANTHER" id="PTHR21180">
    <property type="entry name" value="ENDONUCLEASE/EXONUCLEASE/PHOSPHATASE FAMILY DOMAIN-CONTAINING PROTEIN 1"/>
    <property type="match status" value="1"/>
</dbReference>
<feature type="signal peptide" evidence="1">
    <location>
        <begin position="1"/>
        <end position="23"/>
    </location>
</feature>
<dbReference type="SUPFAM" id="SSF47781">
    <property type="entry name" value="RuvA domain 2-like"/>
    <property type="match status" value="1"/>
</dbReference>
<proteinExistence type="predicted"/>
<sequence>MLRKTLIFASMLSPLVLISPLQAAPLIAAPVQSVSQVNPININTADAEQLAYGLTGVGIKRAKDIIELRNQLGQFTDINQLMQVKGIGPRMLDLNKERIVL</sequence>
<dbReference type="PANTHER" id="PTHR21180:SF32">
    <property type="entry name" value="ENDONUCLEASE_EXONUCLEASE_PHOSPHATASE FAMILY DOMAIN-CONTAINING PROTEIN 1"/>
    <property type="match status" value="1"/>
</dbReference>
<organism evidence="2 3">
    <name type="scientific">Pseudidiomarina gelatinasegens</name>
    <dbReference type="NCBI Taxonomy" id="2487740"/>
    <lineage>
        <taxon>Bacteria</taxon>
        <taxon>Pseudomonadati</taxon>
        <taxon>Pseudomonadota</taxon>
        <taxon>Gammaproteobacteria</taxon>
        <taxon>Alteromonadales</taxon>
        <taxon>Idiomarinaceae</taxon>
        <taxon>Pseudidiomarina</taxon>
    </lineage>
</organism>
<dbReference type="GO" id="GO:0015628">
    <property type="term" value="P:protein secretion by the type II secretion system"/>
    <property type="evidence" value="ECO:0007669"/>
    <property type="project" value="TreeGrafter"/>
</dbReference>
<dbReference type="NCBIfam" id="TIGR00426">
    <property type="entry name" value="competence protein ComEA helix-hairpin-helix repeat region"/>
    <property type="match status" value="1"/>
</dbReference>
<dbReference type="EMBL" id="RSFE01000002">
    <property type="protein sequence ID" value="RWU12090.1"/>
    <property type="molecule type" value="Genomic_DNA"/>
</dbReference>
<dbReference type="Pfam" id="PF12836">
    <property type="entry name" value="HHH_3"/>
    <property type="match status" value="1"/>
</dbReference>
<dbReference type="Proteomes" id="UP000288789">
    <property type="component" value="Unassembled WGS sequence"/>
</dbReference>
<dbReference type="RefSeq" id="WP_128351458.1">
    <property type="nucleotide sequence ID" value="NZ_CAXBCQ010000012.1"/>
</dbReference>